<organism evidence="2 3">
    <name type="scientific">Pseudotamlana carrageenivorans</name>
    <dbReference type="NCBI Taxonomy" id="2069432"/>
    <lineage>
        <taxon>Bacteria</taxon>
        <taxon>Pseudomonadati</taxon>
        <taxon>Bacteroidota</taxon>
        <taxon>Flavobacteriia</taxon>
        <taxon>Flavobacteriales</taxon>
        <taxon>Flavobacteriaceae</taxon>
        <taxon>Pseudotamlana</taxon>
    </lineage>
</organism>
<dbReference type="Proteomes" id="UP000236592">
    <property type="component" value="Chromosome"/>
</dbReference>
<dbReference type="EMBL" id="CP025938">
    <property type="protein sequence ID" value="AUS07068.1"/>
    <property type="molecule type" value="Genomic_DNA"/>
</dbReference>
<dbReference type="RefSeq" id="WP_102996962.1">
    <property type="nucleotide sequence ID" value="NZ_CP025938.1"/>
</dbReference>
<keyword evidence="3" id="KW-1185">Reference proteome</keyword>
<dbReference type="KEGG" id="taj:C1A40_17185"/>
<dbReference type="OrthoDB" id="708275at2"/>
<evidence type="ECO:0000313" key="3">
    <source>
        <dbReference type="Proteomes" id="UP000236592"/>
    </source>
</evidence>
<dbReference type="AlphaFoldDB" id="A0A2I7SME6"/>
<evidence type="ECO:0008006" key="4">
    <source>
        <dbReference type="Google" id="ProtNLM"/>
    </source>
</evidence>
<evidence type="ECO:0000313" key="2">
    <source>
        <dbReference type="EMBL" id="AUS07068.1"/>
    </source>
</evidence>
<reference evidence="3" key="1">
    <citation type="submission" date="2018-01" db="EMBL/GenBank/DDBJ databases">
        <title>Complete genome of Tamlana sp. UJ94.</title>
        <authorList>
            <person name="Jung J."/>
            <person name="Chung D."/>
            <person name="Bae S.S."/>
            <person name="Baek K."/>
        </authorList>
    </citation>
    <scope>NUCLEOTIDE SEQUENCE [LARGE SCALE GENOMIC DNA]</scope>
    <source>
        <strain evidence="3">UJ94</strain>
    </source>
</reference>
<keyword evidence="1" id="KW-0732">Signal</keyword>
<protein>
    <recommendedName>
        <fullName evidence="4">Lipocalin-like domain-containing protein</fullName>
    </recommendedName>
</protein>
<name>A0A2I7SME6_9FLAO</name>
<feature type="chain" id="PRO_5014316480" description="Lipocalin-like domain-containing protein" evidence="1">
    <location>
        <begin position="19"/>
        <end position="138"/>
    </location>
</feature>
<proteinExistence type="predicted"/>
<accession>A0A2I7SME6</accession>
<gene>
    <name evidence="2" type="ORF">C1A40_17185</name>
</gene>
<evidence type="ECO:0000256" key="1">
    <source>
        <dbReference type="SAM" id="SignalP"/>
    </source>
</evidence>
<dbReference type="PROSITE" id="PS51257">
    <property type="entry name" value="PROKAR_LIPOPROTEIN"/>
    <property type="match status" value="1"/>
</dbReference>
<sequence length="138" mass="15315">MKLTILILCIFLSLTSCSDDEAKSQENNFLGTWKLIETYGSDGGSNSQWTSVDNGYTYTFNNNGTFSSTRFTECTTGTYGVSSNSITLVYGCEGFDTGIENPAGTFVENYVFEDENIILTPTYMNCDEGCSYKFEKVE</sequence>
<feature type="signal peptide" evidence="1">
    <location>
        <begin position="1"/>
        <end position="18"/>
    </location>
</feature>